<evidence type="ECO:0000256" key="1">
    <source>
        <dbReference type="SAM" id="MobiDB-lite"/>
    </source>
</evidence>
<evidence type="ECO:0000313" key="3">
    <source>
        <dbReference type="Proteomes" id="UP000594262"/>
    </source>
</evidence>
<keyword evidence="3" id="KW-1185">Reference proteome</keyword>
<dbReference type="OrthoDB" id="10589022at2759"/>
<dbReference type="RefSeq" id="XP_066913675.1">
    <property type="nucleotide sequence ID" value="XM_067057574.1"/>
</dbReference>
<name>A0A7M5VB09_9CNID</name>
<organism evidence="2 3">
    <name type="scientific">Clytia hemisphaerica</name>
    <dbReference type="NCBI Taxonomy" id="252671"/>
    <lineage>
        <taxon>Eukaryota</taxon>
        <taxon>Metazoa</taxon>
        <taxon>Cnidaria</taxon>
        <taxon>Hydrozoa</taxon>
        <taxon>Hydroidolina</taxon>
        <taxon>Leptothecata</taxon>
        <taxon>Obeliida</taxon>
        <taxon>Clytiidae</taxon>
        <taxon>Clytia</taxon>
    </lineage>
</organism>
<sequence>MVVSELQQHKHSEYFLNNNNMSHQNVITVTSATSTSSDDCNCKTVNKMVIGANDLLRIRDRISELYFKQNVIVAPCLSKLYMARDGCDTTVDNQTTDNPDWVYFGMGIVALIYDHEQNDVKMTLFDRNEVRLMWCLKWTTKVATQMTMSNFYTITNNIEDQHIGILFENKDVAELIAQTISLIFESIKEARRYSGVDLIDTTKALLKPTFSLPLKRSLHKNEDRRGSLKDTLLRKVSRINSPTKEQLPQTKLRSATVHQFSGHMARRAIEISTDCRPKSDCTDQTRLLKLSRADSFRKMRSTSFDCESIAETPITTITKPKKSFSDESNKFKENLTKILFKKRRISRTQSLQVEDRKNSKVLENQSSGESNEDSKQYERSVKLIKPRAFTDTMLLCDSMKFVIEAGLTARNQRERKHWVKTLRTEDTPSTDLCVTEL</sequence>
<feature type="region of interest" description="Disordered" evidence="1">
    <location>
        <begin position="351"/>
        <end position="378"/>
    </location>
</feature>
<dbReference type="GeneID" id="136800962"/>
<dbReference type="EnsemblMetazoa" id="CLYHEMT006743.1">
    <property type="protein sequence ID" value="CLYHEMP006743.1"/>
    <property type="gene ID" value="CLYHEMG006743"/>
</dbReference>
<dbReference type="AlphaFoldDB" id="A0A7M5VB09"/>
<dbReference type="InterPro" id="IPR011993">
    <property type="entry name" value="PH-like_dom_sf"/>
</dbReference>
<evidence type="ECO:0000313" key="2">
    <source>
        <dbReference type="EnsemblMetazoa" id="CLYHEMP006743.1"/>
    </source>
</evidence>
<accession>A0A7M5VB09</accession>
<reference evidence="2" key="1">
    <citation type="submission" date="2021-01" db="UniProtKB">
        <authorList>
            <consortium name="EnsemblMetazoa"/>
        </authorList>
    </citation>
    <scope>IDENTIFICATION</scope>
</reference>
<evidence type="ECO:0008006" key="4">
    <source>
        <dbReference type="Google" id="ProtNLM"/>
    </source>
</evidence>
<protein>
    <recommendedName>
        <fullName evidence="4">WH1 domain-containing protein</fullName>
    </recommendedName>
</protein>
<dbReference type="Gene3D" id="2.30.29.30">
    <property type="entry name" value="Pleckstrin-homology domain (PH domain)/Phosphotyrosine-binding domain (PTB)"/>
    <property type="match status" value="1"/>
</dbReference>
<proteinExistence type="predicted"/>
<dbReference type="Proteomes" id="UP000594262">
    <property type="component" value="Unplaced"/>
</dbReference>